<dbReference type="RefSeq" id="WP_234659220.1">
    <property type="nucleotide sequence ID" value="NZ_AP027734.1"/>
</dbReference>
<sequence length="66" mass="7346">MSRKLLSLETAARVGAVEAWITNEFEHDGLHRGDVAERLFTALEVRLGMAPGTIEGREPVGREENR</sequence>
<organism evidence="1 2">
    <name type="scientific">Agromyces marinus</name>
    <dbReference type="NCBI Taxonomy" id="1389020"/>
    <lineage>
        <taxon>Bacteria</taxon>
        <taxon>Bacillati</taxon>
        <taxon>Actinomycetota</taxon>
        <taxon>Actinomycetes</taxon>
        <taxon>Micrococcales</taxon>
        <taxon>Microbacteriaceae</taxon>
        <taxon>Agromyces</taxon>
    </lineage>
</organism>
<dbReference type="EMBL" id="AP027734">
    <property type="protein sequence ID" value="BDZ56150.1"/>
    <property type="molecule type" value="Genomic_DNA"/>
</dbReference>
<proteinExistence type="predicted"/>
<accession>A0ABN6YJH3</accession>
<dbReference type="Proteomes" id="UP001321477">
    <property type="component" value="Chromosome"/>
</dbReference>
<evidence type="ECO:0000313" key="2">
    <source>
        <dbReference type="Proteomes" id="UP001321477"/>
    </source>
</evidence>
<protein>
    <submittedName>
        <fullName evidence="1">Uncharacterized protein</fullName>
    </submittedName>
</protein>
<keyword evidence="2" id="KW-1185">Reference proteome</keyword>
<reference evidence="2" key="1">
    <citation type="journal article" date="2019" name="Int. J. Syst. Evol. Microbiol.">
        <title>The Global Catalogue of Microorganisms (GCM) 10K type strain sequencing project: providing services to taxonomists for standard genome sequencing and annotation.</title>
        <authorList>
            <consortium name="The Broad Institute Genomics Platform"/>
            <consortium name="The Broad Institute Genome Sequencing Center for Infectious Disease"/>
            <person name="Wu L."/>
            <person name="Ma J."/>
        </authorList>
    </citation>
    <scope>NUCLEOTIDE SEQUENCE [LARGE SCALE GENOMIC DNA]</scope>
    <source>
        <strain evidence="2">NBRC 109019</strain>
    </source>
</reference>
<name>A0ABN6YJH3_9MICO</name>
<evidence type="ECO:0000313" key="1">
    <source>
        <dbReference type="EMBL" id="BDZ56150.1"/>
    </source>
</evidence>
<gene>
    <name evidence="1" type="ORF">GCM10025870_32230</name>
</gene>